<feature type="transmembrane region" description="Helical" evidence="1">
    <location>
        <begin position="362"/>
        <end position="383"/>
    </location>
</feature>
<protein>
    <submittedName>
        <fullName evidence="2">Tetratricopeptide repeat domain protein</fullName>
    </submittedName>
</protein>
<keyword evidence="3" id="KW-1185">Reference proteome</keyword>
<proteinExistence type="predicted"/>
<gene>
    <name evidence="2" type="ORF">M23134_04041</name>
</gene>
<keyword evidence="1" id="KW-0812">Transmembrane</keyword>
<comment type="caution">
    <text evidence="2">The sequence shown here is derived from an EMBL/GenBank/DDBJ whole genome shotgun (WGS) entry which is preliminary data.</text>
</comment>
<accession>A1ZMU8</accession>
<dbReference type="Gene3D" id="1.25.40.10">
    <property type="entry name" value="Tetratricopeptide repeat domain"/>
    <property type="match status" value="2"/>
</dbReference>
<dbReference type="SMART" id="SM00028">
    <property type="entry name" value="TPR"/>
    <property type="match status" value="4"/>
</dbReference>
<dbReference type="InterPro" id="IPR019734">
    <property type="entry name" value="TPR_rpt"/>
</dbReference>
<evidence type="ECO:0000313" key="2">
    <source>
        <dbReference type="EMBL" id="EAY28478.1"/>
    </source>
</evidence>
<evidence type="ECO:0000313" key="3">
    <source>
        <dbReference type="Proteomes" id="UP000004095"/>
    </source>
</evidence>
<keyword evidence="1" id="KW-0472">Membrane</keyword>
<evidence type="ECO:0000256" key="1">
    <source>
        <dbReference type="SAM" id="Phobius"/>
    </source>
</evidence>
<dbReference type="AlphaFoldDB" id="A1ZMU8"/>
<sequence>MILWLLGGLGSPQAQTNFTETYKKAYAFTTTQPDSALYWAHKSLPLAYTPQQSYDANYLLAYTAYKLCLPGLAIQGYQKAAQIAPNTTKKYKAINNLASTYLAIGDYKKADSLNKQSIAYFAKQKDTYSLSYAYELKGMILKKQDNDSALTVLHKVIRLRQQVDAKNIGIAYHELAAAFVHFGLKDSAVVYQRKALKNYPIKTPDRIALQHTLLAKYLMFNKQIRQALPHLQAAQKLSKRPLTELLWCHTFGLYLSRLNAPNRTRQVFARCDSLLVRALAAAPDAPTRKAISAQAIAMYDDALKLKTLPNSIRLSYQGQLKLAQKNLKFANKTLKLKEDYYSQQLGSVGLPRDNQPTQSNKGWQGVIVGLSVLIGLAGVAFGWRIRQRNKQVPVPTPDPIAKENALVMEVVHVLDTKGIKLKFIDQEAVRLLCRGESYSKIGKELNEKGDTTKTRLNRFAKNAGYASMLELIKTLRNT</sequence>
<dbReference type="EMBL" id="AAWS01000016">
    <property type="protein sequence ID" value="EAY28478.1"/>
    <property type="molecule type" value="Genomic_DNA"/>
</dbReference>
<dbReference type="Proteomes" id="UP000004095">
    <property type="component" value="Unassembled WGS sequence"/>
</dbReference>
<name>A1ZMU8_MICM2</name>
<dbReference type="InterPro" id="IPR011990">
    <property type="entry name" value="TPR-like_helical_dom_sf"/>
</dbReference>
<organism evidence="2 3">
    <name type="scientific">Microscilla marina ATCC 23134</name>
    <dbReference type="NCBI Taxonomy" id="313606"/>
    <lineage>
        <taxon>Bacteria</taxon>
        <taxon>Pseudomonadati</taxon>
        <taxon>Bacteroidota</taxon>
        <taxon>Cytophagia</taxon>
        <taxon>Cytophagales</taxon>
        <taxon>Microscillaceae</taxon>
        <taxon>Microscilla</taxon>
    </lineage>
</organism>
<keyword evidence="1" id="KW-1133">Transmembrane helix</keyword>
<reference evidence="2 3" key="1">
    <citation type="submission" date="2007-01" db="EMBL/GenBank/DDBJ databases">
        <authorList>
            <person name="Haygood M."/>
            <person name="Podell S."/>
            <person name="Anderson C."/>
            <person name="Hopkinson B."/>
            <person name="Roe K."/>
            <person name="Barbeau K."/>
            <person name="Gaasterland T."/>
            <person name="Ferriera S."/>
            <person name="Johnson J."/>
            <person name="Kravitz S."/>
            <person name="Beeson K."/>
            <person name="Sutton G."/>
            <person name="Rogers Y.-H."/>
            <person name="Friedman R."/>
            <person name="Frazier M."/>
            <person name="Venter J.C."/>
        </authorList>
    </citation>
    <scope>NUCLEOTIDE SEQUENCE [LARGE SCALE GENOMIC DNA]</scope>
    <source>
        <strain evidence="2 3">ATCC 23134</strain>
    </source>
</reference>
<dbReference type="SUPFAM" id="SSF48452">
    <property type="entry name" value="TPR-like"/>
    <property type="match status" value="1"/>
</dbReference>